<dbReference type="SUPFAM" id="SSF52540">
    <property type="entry name" value="P-loop containing nucleoside triphosphate hydrolases"/>
    <property type="match status" value="1"/>
</dbReference>
<evidence type="ECO:0000256" key="5">
    <source>
        <dbReference type="ARBA" id="ARBA00022516"/>
    </source>
</evidence>
<keyword evidence="7 13" id="KW-0808">Transferase</keyword>
<dbReference type="PANTHER" id="PTHR42724:SF1">
    <property type="entry name" value="TETRAACYLDISACCHARIDE 4'-KINASE, MITOCHONDRIAL-RELATED"/>
    <property type="match status" value="1"/>
</dbReference>
<dbReference type="UniPathway" id="UPA00359">
    <property type="reaction ID" value="UER00482"/>
</dbReference>
<feature type="binding site" evidence="13">
    <location>
        <begin position="55"/>
        <end position="62"/>
    </location>
    <ligand>
        <name>ATP</name>
        <dbReference type="ChEBI" id="CHEBI:30616"/>
    </ligand>
</feature>
<accession>A0A7W7Y302</accession>
<dbReference type="GO" id="GO:0005524">
    <property type="term" value="F:ATP binding"/>
    <property type="evidence" value="ECO:0007669"/>
    <property type="project" value="UniProtKB-UniRule"/>
</dbReference>
<comment type="catalytic activity">
    <reaction evidence="13">
        <text>a lipid A disaccharide + ATP = a lipid IVA + ADP + H(+)</text>
        <dbReference type="Rhea" id="RHEA:67840"/>
        <dbReference type="ChEBI" id="CHEBI:15378"/>
        <dbReference type="ChEBI" id="CHEBI:30616"/>
        <dbReference type="ChEBI" id="CHEBI:176343"/>
        <dbReference type="ChEBI" id="CHEBI:176425"/>
        <dbReference type="ChEBI" id="CHEBI:456216"/>
        <dbReference type="EC" id="2.7.1.130"/>
    </reaction>
</comment>
<gene>
    <name evidence="13" type="primary">lpxK</name>
    <name evidence="14" type="ORF">HNR37_000418</name>
</gene>
<dbReference type="AlphaFoldDB" id="A0A7W7Y302"/>
<evidence type="ECO:0000313" key="15">
    <source>
        <dbReference type="Proteomes" id="UP000528322"/>
    </source>
</evidence>
<evidence type="ECO:0000256" key="3">
    <source>
        <dbReference type="ARBA" id="ARBA00012071"/>
    </source>
</evidence>
<keyword evidence="6 13" id="KW-0441">Lipid A biosynthesis</keyword>
<evidence type="ECO:0000256" key="8">
    <source>
        <dbReference type="ARBA" id="ARBA00022741"/>
    </source>
</evidence>
<dbReference type="GO" id="GO:0005886">
    <property type="term" value="C:plasma membrane"/>
    <property type="evidence" value="ECO:0007669"/>
    <property type="project" value="TreeGrafter"/>
</dbReference>
<comment type="function">
    <text evidence="1 13">Transfers the gamma-phosphate of ATP to the 4'-position of a tetraacyldisaccharide 1-phosphate intermediate (termed DS-1-P) to form tetraacyldisaccharide 1,4'-bis-phosphate (lipid IVA).</text>
</comment>
<keyword evidence="9 13" id="KW-0418">Kinase</keyword>
<evidence type="ECO:0000256" key="12">
    <source>
        <dbReference type="ARBA" id="ARBA00029757"/>
    </source>
</evidence>
<sequence>MTLLDKYLYGTGWWRVPRTLAAPLSLIYPTVSFLRYLASRPQRLPCYTIGIGNLTAGGTGKTPVAIALANRFTQHGYRVGILSRGYNGSYQAPFLQVTRQTPWHLCGDEPLLMAHKTEATVVVSRERIPGARHLLQEGCQLILLDDAFSNHKIHKDYEILLEDFERPLGNGLAIPAGTLREFSSTKSRADIVMPTRVPNDYSMERPGVHYHMLCTVKAGSTVNAYSALGNNQAFFAALEEQGYHIHRAVALPDHSTPDASQWDMLLRDQIPILTTEKDAIKLDPETLPQVSPVSLEVKLGGMDGPLRFIEEGIMKAINRGGAW</sequence>
<evidence type="ECO:0000256" key="6">
    <source>
        <dbReference type="ARBA" id="ARBA00022556"/>
    </source>
</evidence>
<evidence type="ECO:0000256" key="4">
    <source>
        <dbReference type="ARBA" id="ARBA00016436"/>
    </source>
</evidence>
<evidence type="ECO:0000313" key="14">
    <source>
        <dbReference type="EMBL" id="MBB5021112.1"/>
    </source>
</evidence>
<dbReference type="HAMAP" id="MF_00409">
    <property type="entry name" value="LpxK"/>
    <property type="match status" value="1"/>
</dbReference>
<dbReference type="InterPro" id="IPR003758">
    <property type="entry name" value="LpxK"/>
</dbReference>
<dbReference type="GO" id="GO:0009245">
    <property type="term" value="P:lipid A biosynthetic process"/>
    <property type="evidence" value="ECO:0007669"/>
    <property type="project" value="UniProtKB-UniRule"/>
</dbReference>
<dbReference type="Proteomes" id="UP000528322">
    <property type="component" value="Unassembled WGS sequence"/>
</dbReference>
<organism evidence="14 15">
    <name type="scientific">Desulfurispira natronophila</name>
    <dbReference type="NCBI Taxonomy" id="682562"/>
    <lineage>
        <taxon>Bacteria</taxon>
        <taxon>Pseudomonadati</taxon>
        <taxon>Chrysiogenota</taxon>
        <taxon>Chrysiogenia</taxon>
        <taxon>Chrysiogenales</taxon>
        <taxon>Chrysiogenaceae</taxon>
        <taxon>Desulfurispira</taxon>
    </lineage>
</organism>
<evidence type="ECO:0000256" key="10">
    <source>
        <dbReference type="ARBA" id="ARBA00022840"/>
    </source>
</evidence>
<dbReference type="EC" id="2.7.1.130" evidence="3 13"/>
<dbReference type="EMBL" id="JACHID010000002">
    <property type="protein sequence ID" value="MBB5021112.1"/>
    <property type="molecule type" value="Genomic_DNA"/>
</dbReference>
<dbReference type="GO" id="GO:0009029">
    <property type="term" value="F:lipid-A 4'-kinase activity"/>
    <property type="evidence" value="ECO:0007669"/>
    <property type="project" value="UniProtKB-UniRule"/>
</dbReference>
<evidence type="ECO:0000256" key="2">
    <source>
        <dbReference type="ARBA" id="ARBA00004870"/>
    </source>
</evidence>
<reference evidence="14 15" key="1">
    <citation type="submission" date="2020-08" db="EMBL/GenBank/DDBJ databases">
        <title>Genomic Encyclopedia of Type Strains, Phase IV (KMG-IV): sequencing the most valuable type-strain genomes for metagenomic binning, comparative biology and taxonomic classification.</title>
        <authorList>
            <person name="Goeker M."/>
        </authorList>
    </citation>
    <scope>NUCLEOTIDE SEQUENCE [LARGE SCALE GENOMIC DNA]</scope>
    <source>
        <strain evidence="14 15">DSM 22071</strain>
    </source>
</reference>
<comment type="pathway">
    <text evidence="2 13">Glycolipid biosynthesis; lipid IV(A) biosynthesis; lipid IV(A) from (3R)-3-hydroxytetradecanoyl-[acyl-carrier-protein] and UDP-N-acetyl-alpha-D-glucosamine: step 6/6.</text>
</comment>
<protein>
    <recommendedName>
        <fullName evidence="4 13">Tetraacyldisaccharide 4'-kinase</fullName>
        <ecNumber evidence="3 13">2.7.1.130</ecNumber>
    </recommendedName>
    <alternativeName>
        <fullName evidence="12 13">Lipid A 4'-kinase</fullName>
    </alternativeName>
</protein>
<proteinExistence type="inferred from homology"/>
<comment type="similarity">
    <text evidence="13">Belongs to the LpxK family.</text>
</comment>
<evidence type="ECO:0000256" key="7">
    <source>
        <dbReference type="ARBA" id="ARBA00022679"/>
    </source>
</evidence>
<dbReference type="NCBIfam" id="TIGR00682">
    <property type="entry name" value="lpxK"/>
    <property type="match status" value="1"/>
</dbReference>
<keyword evidence="15" id="KW-1185">Reference proteome</keyword>
<keyword evidence="11 13" id="KW-0443">Lipid metabolism</keyword>
<keyword evidence="5 13" id="KW-0444">Lipid biosynthesis</keyword>
<keyword evidence="10 13" id="KW-0067">ATP-binding</keyword>
<dbReference type="InterPro" id="IPR027417">
    <property type="entry name" value="P-loop_NTPase"/>
</dbReference>
<dbReference type="Pfam" id="PF02606">
    <property type="entry name" value="LpxK"/>
    <property type="match status" value="1"/>
</dbReference>
<evidence type="ECO:0000256" key="9">
    <source>
        <dbReference type="ARBA" id="ARBA00022777"/>
    </source>
</evidence>
<dbReference type="PANTHER" id="PTHR42724">
    <property type="entry name" value="TETRAACYLDISACCHARIDE 4'-KINASE"/>
    <property type="match status" value="1"/>
</dbReference>
<comment type="caution">
    <text evidence="14">The sequence shown here is derived from an EMBL/GenBank/DDBJ whole genome shotgun (WGS) entry which is preliminary data.</text>
</comment>
<keyword evidence="8 13" id="KW-0547">Nucleotide-binding</keyword>
<dbReference type="RefSeq" id="WP_183729187.1">
    <property type="nucleotide sequence ID" value="NZ_JACHID010000002.1"/>
</dbReference>
<evidence type="ECO:0000256" key="1">
    <source>
        <dbReference type="ARBA" id="ARBA00002274"/>
    </source>
</evidence>
<evidence type="ECO:0000256" key="13">
    <source>
        <dbReference type="HAMAP-Rule" id="MF_00409"/>
    </source>
</evidence>
<name>A0A7W7Y302_9BACT</name>
<evidence type="ECO:0000256" key="11">
    <source>
        <dbReference type="ARBA" id="ARBA00023098"/>
    </source>
</evidence>
<dbReference type="GO" id="GO:0009244">
    <property type="term" value="P:lipopolysaccharide core region biosynthetic process"/>
    <property type="evidence" value="ECO:0007669"/>
    <property type="project" value="TreeGrafter"/>
</dbReference>